<feature type="compositionally biased region" description="Basic and acidic residues" evidence="1">
    <location>
        <begin position="11"/>
        <end position="24"/>
    </location>
</feature>
<proteinExistence type="predicted"/>
<name>A0A183LWB6_9TREM</name>
<keyword evidence="3" id="KW-1185">Reference proteome</keyword>
<protein>
    <submittedName>
        <fullName evidence="2">Uncharacterized protein</fullName>
    </submittedName>
</protein>
<reference evidence="2 3" key="1">
    <citation type="submission" date="2018-11" db="EMBL/GenBank/DDBJ databases">
        <authorList>
            <consortium name="Pathogen Informatics"/>
        </authorList>
    </citation>
    <scope>NUCLEOTIDE SEQUENCE [LARGE SCALE GENOMIC DNA]</scope>
    <source>
        <strain evidence="2 3">Zambia</strain>
    </source>
</reference>
<dbReference type="EMBL" id="UZAI01003419">
    <property type="protein sequence ID" value="VDO79612.1"/>
    <property type="molecule type" value="Genomic_DNA"/>
</dbReference>
<dbReference type="Proteomes" id="UP000277204">
    <property type="component" value="Unassembled WGS sequence"/>
</dbReference>
<evidence type="ECO:0000313" key="2">
    <source>
        <dbReference type="EMBL" id="VDO79612.1"/>
    </source>
</evidence>
<evidence type="ECO:0000313" key="3">
    <source>
        <dbReference type="Proteomes" id="UP000277204"/>
    </source>
</evidence>
<evidence type="ECO:0000256" key="1">
    <source>
        <dbReference type="SAM" id="MobiDB-lite"/>
    </source>
</evidence>
<organism evidence="2 3">
    <name type="scientific">Schistosoma margrebowiei</name>
    <dbReference type="NCBI Taxonomy" id="48269"/>
    <lineage>
        <taxon>Eukaryota</taxon>
        <taxon>Metazoa</taxon>
        <taxon>Spiralia</taxon>
        <taxon>Lophotrochozoa</taxon>
        <taxon>Platyhelminthes</taxon>
        <taxon>Trematoda</taxon>
        <taxon>Digenea</taxon>
        <taxon>Strigeidida</taxon>
        <taxon>Schistosomatoidea</taxon>
        <taxon>Schistosomatidae</taxon>
        <taxon>Schistosoma</taxon>
    </lineage>
</organism>
<gene>
    <name evidence="2" type="ORF">SMRZ_LOCUS8091</name>
</gene>
<dbReference type="AlphaFoldDB" id="A0A183LWB6"/>
<accession>A0A183LWB6</accession>
<feature type="region of interest" description="Disordered" evidence="1">
    <location>
        <begin position="1"/>
        <end position="24"/>
    </location>
</feature>
<sequence length="86" mass="9805">MTTEKLAGKCSKPERAVKDEEDKTITEIQGQRVRHFEKLLNRPVPLNPPDNQAAPTDLPIDVTALKTEEIRMPGHQKNQEWESSRS</sequence>